<dbReference type="InterPro" id="IPR013483">
    <property type="entry name" value="MoaA"/>
</dbReference>
<dbReference type="UniPathway" id="UPA00344"/>
<sequence length="391" mass="43784">MARRILTHGEIMLNRAAATPKSYHVVPSWWGRFARYSTSTVPVPLGHDAKLSQSQAAVKSEGNILTDTLNRHHSYLRISLTERCNLRCQYCMPEEGVQLTPQNRLLSSAEIVTLAGIFAEEGVSKIRLTGGEPLVRSDLADIIRSLKAVPGVKTVGITTNALTLSRKLDSLMAAGLDALNISLDTLIKPKFEHITRRRGHDRVLQAIQDASSSGHFDRVKVNCVVMRGMNEEEVPNFVELTREWPIDIRFIEYMPFDGNKWLLKKFVPYQEMLNSLRKSYPELVRISDQPNDTSKAWQVPGFLGQIGFITSMSKNFCGSCNRLRLTADGNLKVCLFGNTELNLRDALRDSALNKDDIKELIGEAVMKKKPRHAGMLKIKESANRPMILIGG</sequence>
<dbReference type="PROSITE" id="PS51918">
    <property type="entry name" value="RADICAL_SAM"/>
    <property type="match status" value="1"/>
</dbReference>
<evidence type="ECO:0000256" key="2">
    <source>
        <dbReference type="ARBA" id="ARBA00005046"/>
    </source>
</evidence>
<keyword evidence="6" id="KW-0479">Metal-binding</keyword>
<dbReference type="Proteomes" id="UP000318571">
    <property type="component" value="Chromosome 5"/>
</dbReference>
<dbReference type="PROSITE" id="PS01305">
    <property type="entry name" value="MOAA_NIFB_PQQE"/>
    <property type="match status" value="1"/>
</dbReference>
<dbReference type="SMART" id="SM00729">
    <property type="entry name" value="Elp3"/>
    <property type="match status" value="1"/>
</dbReference>
<keyword evidence="16" id="KW-1185">Reference proteome</keyword>
<dbReference type="GO" id="GO:0061798">
    <property type="term" value="F:GTP 3',8'-cyclase activity"/>
    <property type="evidence" value="ECO:0007669"/>
    <property type="project" value="UniProtKB-EC"/>
</dbReference>
<keyword evidence="11" id="KW-0501">Molybdenum cofactor biosynthesis</keyword>
<dbReference type="GO" id="GO:0061799">
    <property type="term" value="F:cyclic pyranopterin monophosphate synthase activity"/>
    <property type="evidence" value="ECO:0007669"/>
    <property type="project" value="TreeGrafter"/>
</dbReference>
<reference evidence="15 16" key="1">
    <citation type="journal article" date="2018" name="Nat. Ecol. Evol.">
        <title>Genomic signatures of mitonuclear coevolution across populations of Tigriopus californicus.</title>
        <authorList>
            <person name="Barreto F.S."/>
            <person name="Watson E.T."/>
            <person name="Lima T.G."/>
            <person name="Willett C.S."/>
            <person name="Edmands S."/>
            <person name="Li W."/>
            <person name="Burton R.S."/>
        </authorList>
    </citation>
    <scope>NUCLEOTIDE SEQUENCE [LARGE SCALE GENOMIC DNA]</scope>
    <source>
        <strain evidence="15 16">San Diego</strain>
    </source>
</reference>
<dbReference type="InterPro" id="IPR013785">
    <property type="entry name" value="Aldolase_TIM"/>
</dbReference>
<comment type="cofactor">
    <cofactor evidence="1">
        <name>[4Fe-4S] cluster</name>
        <dbReference type="ChEBI" id="CHEBI:49883"/>
    </cofactor>
</comment>
<keyword evidence="7" id="KW-0547">Nucleotide-binding</keyword>
<comment type="caution">
    <text evidence="15">The sequence shown here is derived from an EMBL/GenBank/DDBJ whole genome shotgun (WGS) entry which is preliminary data.</text>
</comment>
<evidence type="ECO:0000256" key="6">
    <source>
        <dbReference type="ARBA" id="ARBA00022723"/>
    </source>
</evidence>
<dbReference type="Gene3D" id="3.20.20.70">
    <property type="entry name" value="Aldolase class I"/>
    <property type="match status" value="1"/>
</dbReference>
<accession>A0A553PEX8</accession>
<dbReference type="InterPro" id="IPR050105">
    <property type="entry name" value="MoCo_biosynth_MoaA/MoaC"/>
</dbReference>
<dbReference type="AlphaFoldDB" id="A0A553PEX8"/>
<dbReference type="InterPro" id="IPR000385">
    <property type="entry name" value="MoaA_NifB_PqqE_Fe-S-bd_CS"/>
</dbReference>
<dbReference type="NCBIfam" id="TIGR02666">
    <property type="entry name" value="moaA"/>
    <property type="match status" value="1"/>
</dbReference>
<evidence type="ECO:0000256" key="13">
    <source>
        <dbReference type="ARBA" id="ARBA00048697"/>
    </source>
</evidence>
<protein>
    <recommendedName>
        <fullName evidence="3">GTP 3',8-cyclase</fullName>
        <ecNumber evidence="3">4.1.99.22</ecNumber>
    </recommendedName>
</protein>
<dbReference type="PANTHER" id="PTHR22960">
    <property type="entry name" value="MOLYBDOPTERIN COFACTOR SYNTHESIS PROTEIN A"/>
    <property type="match status" value="1"/>
</dbReference>
<evidence type="ECO:0000256" key="3">
    <source>
        <dbReference type="ARBA" id="ARBA00012167"/>
    </source>
</evidence>
<comment type="catalytic activity">
    <reaction evidence="13">
        <text>GTP + AH2 + S-adenosyl-L-methionine = (8S)-3',8-cyclo-7,8-dihydroguanosine 5'-triphosphate + 5'-deoxyadenosine + L-methionine + A + H(+)</text>
        <dbReference type="Rhea" id="RHEA:49576"/>
        <dbReference type="ChEBI" id="CHEBI:13193"/>
        <dbReference type="ChEBI" id="CHEBI:15378"/>
        <dbReference type="ChEBI" id="CHEBI:17319"/>
        <dbReference type="ChEBI" id="CHEBI:17499"/>
        <dbReference type="ChEBI" id="CHEBI:37565"/>
        <dbReference type="ChEBI" id="CHEBI:57844"/>
        <dbReference type="ChEBI" id="CHEBI:59789"/>
        <dbReference type="ChEBI" id="CHEBI:131766"/>
        <dbReference type="EC" id="4.1.99.22"/>
    </reaction>
</comment>
<dbReference type="Pfam" id="PF04055">
    <property type="entry name" value="Radical_SAM"/>
    <property type="match status" value="1"/>
</dbReference>
<comment type="pathway">
    <text evidence="2">Cofactor biosynthesis; molybdopterin biosynthesis.</text>
</comment>
<dbReference type="GO" id="GO:0046872">
    <property type="term" value="F:metal ion binding"/>
    <property type="evidence" value="ECO:0007669"/>
    <property type="project" value="UniProtKB-KW"/>
</dbReference>
<dbReference type="SFLD" id="SFLDG01067">
    <property type="entry name" value="SPASM/twitch_domain_containing"/>
    <property type="match status" value="1"/>
</dbReference>
<dbReference type="CDD" id="cd01335">
    <property type="entry name" value="Radical_SAM"/>
    <property type="match status" value="1"/>
</dbReference>
<dbReference type="SUPFAM" id="SSF102114">
    <property type="entry name" value="Radical SAM enzymes"/>
    <property type="match status" value="1"/>
</dbReference>
<keyword evidence="10" id="KW-0342">GTP-binding</keyword>
<evidence type="ECO:0000259" key="14">
    <source>
        <dbReference type="PROSITE" id="PS51918"/>
    </source>
</evidence>
<dbReference type="HAMAP" id="MF_01225_B">
    <property type="entry name" value="MoaA_B"/>
    <property type="match status" value="1"/>
</dbReference>
<evidence type="ECO:0000256" key="12">
    <source>
        <dbReference type="ARBA" id="ARBA00023239"/>
    </source>
</evidence>
<evidence type="ECO:0000256" key="8">
    <source>
        <dbReference type="ARBA" id="ARBA00023004"/>
    </source>
</evidence>
<name>A0A553PEX8_TIGCA</name>
<dbReference type="EMBL" id="VCGU01000004">
    <property type="protein sequence ID" value="TRY76237.1"/>
    <property type="molecule type" value="Genomic_DNA"/>
</dbReference>
<keyword evidence="9" id="KW-0411">Iron-sulfur</keyword>
<dbReference type="InterPro" id="IPR058240">
    <property type="entry name" value="rSAM_sf"/>
</dbReference>
<dbReference type="InterPro" id="IPR010505">
    <property type="entry name" value="MoaA_twitch"/>
</dbReference>
<dbReference type="SFLD" id="SFLDS00029">
    <property type="entry name" value="Radical_SAM"/>
    <property type="match status" value="1"/>
</dbReference>
<keyword evidence="8" id="KW-0408">Iron</keyword>
<evidence type="ECO:0000256" key="1">
    <source>
        <dbReference type="ARBA" id="ARBA00001966"/>
    </source>
</evidence>
<organism evidence="15 16">
    <name type="scientific">Tigriopus californicus</name>
    <name type="common">Marine copepod</name>
    <dbReference type="NCBI Taxonomy" id="6832"/>
    <lineage>
        <taxon>Eukaryota</taxon>
        <taxon>Metazoa</taxon>
        <taxon>Ecdysozoa</taxon>
        <taxon>Arthropoda</taxon>
        <taxon>Crustacea</taxon>
        <taxon>Multicrustacea</taxon>
        <taxon>Hexanauplia</taxon>
        <taxon>Copepoda</taxon>
        <taxon>Harpacticoida</taxon>
        <taxon>Harpacticidae</taxon>
        <taxon>Tigriopus</taxon>
    </lineage>
</organism>
<dbReference type="InterPro" id="IPR006638">
    <property type="entry name" value="Elp3/MiaA/NifB-like_rSAM"/>
</dbReference>
<dbReference type="Pfam" id="PF06463">
    <property type="entry name" value="Mob_synth_C"/>
    <property type="match status" value="1"/>
</dbReference>
<feature type="domain" description="Radical SAM core" evidence="14">
    <location>
        <begin position="68"/>
        <end position="291"/>
    </location>
</feature>
<dbReference type="InterPro" id="IPR007197">
    <property type="entry name" value="rSAM"/>
</dbReference>
<evidence type="ECO:0000256" key="11">
    <source>
        <dbReference type="ARBA" id="ARBA00023150"/>
    </source>
</evidence>
<keyword evidence="5" id="KW-0949">S-adenosyl-L-methionine</keyword>
<evidence type="ECO:0000256" key="10">
    <source>
        <dbReference type="ARBA" id="ARBA00023134"/>
    </source>
</evidence>
<dbReference type="OMA" id="QMSECFC"/>
<dbReference type="GO" id="GO:0005525">
    <property type="term" value="F:GTP binding"/>
    <property type="evidence" value="ECO:0007669"/>
    <property type="project" value="UniProtKB-KW"/>
</dbReference>
<dbReference type="GO" id="GO:0051539">
    <property type="term" value="F:4 iron, 4 sulfur cluster binding"/>
    <property type="evidence" value="ECO:0007669"/>
    <property type="project" value="UniProtKB-KW"/>
</dbReference>
<dbReference type="SFLD" id="SFLDG01386">
    <property type="entry name" value="main_SPASM_domain-containing"/>
    <property type="match status" value="1"/>
</dbReference>
<dbReference type="InterPro" id="IPR040064">
    <property type="entry name" value="MoaA-like"/>
</dbReference>
<dbReference type="STRING" id="6832.A0A553PEX8"/>
<evidence type="ECO:0000256" key="5">
    <source>
        <dbReference type="ARBA" id="ARBA00022691"/>
    </source>
</evidence>
<dbReference type="SFLD" id="SFLDG01383">
    <property type="entry name" value="cyclic_pyranopterin_phosphate"/>
    <property type="match status" value="1"/>
</dbReference>
<keyword evidence="4" id="KW-0004">4Fe-4S</keyword>
<evidence type="ECO:0000313" key="16">
    <source>
        <dbReference type="Proteomes" id="UP000318571"/>
    </source>
</evidence>
<gene>
    <name evidence="15" type="ORF">TCAL_09593</name>
</gene>
<evidence type="ECO:0000256" key="7">
    <source>
        <dbReference type="ARBA" id="ARBA00022741"/>
    </source>
</evidence>
<dbReference type="EC" id="4.1.99.22" evidence="3"/>
<dbReference type="CDD" id="cd21117">
    <property type="entry name" value="Twitch_MoaA"/>
    <property type="match status" value="1"/>
</dbReference>
<evidence type="ECO:0000256" key="9">
    <source>
        <dbReference type="ARBA" id="ARBA00023014"/>
    </source>
</evidence>
<dbReference type="GO" id="GO:0006777">
    <property type="term" value="P:Mo-molybdopterin cofactor biosynthetic process"/>
    <property type="evidence" value="ECO:0007669"/>
    <property type="project" value="UniProtKB-KW"/>
</dbReference>
<keyword evidence="12" id="KW-0456">Lyase</keyword>
<evidence type="ECO:0000256" key="4">
    <source>
        <dbReference type="ARBA" id="ARBA00022485"/>
    </source>
</evidence>
<dbReference type="PANTHER" id="PTHR22960:SF0">
    <property type="entry name" value="MOLYBDENUM COFACTOR BIOSYNTHESIS PROTEIN 1"/>
    <property type="match status" value="1"/>
</dbReference>
<proteinExistence type="inferred from homology"/>
<evidence type="ECO:0000313" key="15">
    <source>
        <dbReference type="EMBL" id="TRY76237.1"/>
    </source>
</evidence>